<protein>
    <recommendedName>
        <fullName evidence="9">Multidrug-efflux transporter</fullName>
    </recommendedName>
</protein>
<keyword evidence="8 10" id="KW-0472">Membrane</keyword>
<feature type="transmembrane region" description="Helical" evidence="10">
    <location>
        <begin position="353"/>
        <end position="372"/>
    </location>
</feature>
<feature type="transmembrane region" description="Helical" evidence="10">
    <location>
        <begin position="316"/>
        <end position="341"/>
    </location>
</feature>
<accession>A0A1I1NEB4</accession>
<dbReference type="CDD" id="cd13131">
    <property type="entry name" value="MATE_NorM_like"/>
    <property type="match status" value="1"/>
</dbReference>
<evidence type="ECO:0000256" key="10">
    <source>
        <dbReference type="SAM" id="Phobius"/>
    </source>
</evidence>
<dbReference type="AlphaFoldDB" id="A0A1I1NEB4"/>
<dbReference type="NCBIfam" id="TIGR00797">
    <property type="entry name" value="matE"/>
    <property type="match status" value="1"/>
</dbReference>
<evidence type="ECO:0000256" key="5">
    <source>
        <dbReference type="ARBA" id="ARBA00022692"/>
    </source>
</evidence>
<feature type="transmembrane region" description="Helical" evidence="10">
    <location>
        <begin position="45"/>
        <end position="72"/>
    </location>
</feature>
<feature type="transmembrane region" description="Helical" evidence="10">
    <location>
        <begin position="131"/>
        <end position="149"/>
    </location>
</feature>
<feature type="transmembrane region" description="Helical" evidence="10">
    <location>
        <begin position="276"/>
        <end position="295"/>
    </location>
</feature>
<dbReference type="OrthoDB" id="9780160at2"/>
<dbReference type="EMBL" id="FOLX01000001">
    <property type="protein sequence ID" value="SFC95887.1"/>
    <property type="molecule type" value="Genomic_DNA"/>
</dbReference>
<dbReference type="GO" id="GO:0005886">
    <property type="term" value="C:plasma membrane"/>
    <property type="evidence" value="ECO:0007669"/>
    <property type="project" value="UniProtKB-SubCell"/>
</dbReference>
<reference evidence="11 12" key="1">
    <citation type="submission" date="2016-10" db="EMBL/GenBank/DDBJ databases">
        <authorList>
            <person name="de Groot N.N."/>
        </authorList>
    </citation>
    <scope>NUCLEOTIDE SEQUENCE [LARGE SCALE GENOMIC DNA]</scope>
    <source>
        <strain evidence="11 12">DSM 29619</strain>
    </source>
</reference>
<dbReference type="GO" id="GO:0042910">
    <property type="term" value="F:xenobiotic transmembrane transporter activity"/>
    <property type="evidence" value="ECO:0007669"/>
    <property type="project" value="InterPro"/>
</dbReference>
<feature type="transmembrane region" description="Helical" evidence="10">
    <location>
        <begin position="93"/>
        <end position="119"/>
    </location>
</feature>
<keyword evidence="4" id="KW-1003">Cell membrane</keyword>
<feature type="transmembrane region" description="Helical" evidence="10">
    <location>
        <begin position="194"/>
        <end position="214"/>
    </location>
</feature>
<dbReference type="PIRSF" id="PIRSF006603">
    <property type="entry name" value="DinF"/>
    <property type="match status" value="1"/>
</dbReference>
<dbReference type="InterPro" id="IPR002528">
    <property type="entry name" value="MATE_fam"/>
</dbReference>
<keyword evidence="7" id="KW-0406">Ion transport</keyword>
<dbReference type="InterPro" id="IPR050222">
    <property type="entry name" value="MATE_MdtK"/>
</dbReference>
<dbReference type="Proteomes" id="UP000231644">
    <property type="component" value="Unassembled WGS sequence"/>
</dbReference>
<organism evidence="11 12">
    <name type="scientific">Pseudooceanicola nitratireducens</name>
    <dbReference type="NCBI Taxonomy" id="517719"/>
    <lineage>
        <taxon>Bacteria</taxon>
        <taxon>Pseudomonadati</taxon>
        <taxon>Pseudomonadota</taxon>
        <taxon>Alphaproteobacteria</taxon>
        <taxon>Rhodobacterales</taxon>
        <taxon>Paracoccaceae</taxon>
        <taxon>Pseudooceanicola</taxon>
    </lineage>
</organism>
<dbReference type="InterPro" id="IPR048279">
    <property type="entry name" value="MdtK-like"/>
</dbReference>
<keyword evidence="12" id="KW-1185">Reference proteome</keyword>
<evidence type="ECO:0000256" key="2">
    <source>
        <dbReference type="ARBA" id="ARBA00022448"/>
    </source>
</evidence>
<keyword evidence="6 10" id="KW-1133">Transmembrane helix</keyword>
<keyword evidence="2" id="KW-0813">Transport</keyword>
<evidence type="ECO:0000256" key="4">
    <source>
        <dbReference type="ARBA" id="ARBA00022475"/>
    </source>
</evidence>
<evidence type="ECO:0000256" key="6">
    <source>
        <dbReference type="ARBA" id="ARBA00022989"/>
    </source>
</evidence>
<comment type="subcellular location">
    <subcellularLocation>
        <location evidence="1">Cell inner membrane</location>
        <topology evidence="1">Multi-pass membrane protein</topology>
    </subcellularLocation>
</comment>
<evidence type="ECO:0000256" key="3">
    <source>
        <dbReference type="ARBA" id="ARBA00022449"/>
    </source>
</evidence>
<dbReference type="RefSeq" id="WP_093446534.1">
    <property type="nucleotide sequence ID" value="NZ_FNZG01000001.1"/>
</dbReference>
<evidence type="ECO:0000256" key="9">
    <source>
        <dbReference type="ARBA" id="ARBA00031636"/>
    </source>
</evidence>
<feature type="transmembrane region" description="Helical" evidence="10">
    <location>
        <begin position="393"/>
        <end position="415"/>
    </location>
</feature>
<evidence type="ECO:0000256" key="8">
    <source>
        <dbReference type="ARBA" id="ARBA00023136"/>
    </source>
</evidence>
<evidence type="ECO:0000256" key="7">
    <source>
        <dbReference type="ARBA" id="ARBA00023065"/>
    </source>
</evidence>
<evidence type="ECO:0000313" key="12">
    <source>
        <dbReference type="Proteomes" id="UP000231644"/>
    </source>
</evidence>
<evidence type="ECO:0000256" key="1">
    <source>
        <dbReference type="ARBA" id="ARBA00004429"/>
    </source>
</evidence>
<sequence length="454" mass="48499">MTNFRAYLPHIRALLTLGLPLIGSHVAQFAITLTDTIMLGWYDVTALAAQVLAGGFFFIIFITGSGFAWAVTPLVAEAEARGDTTQARRATRMALWLVGLYTVVMLPLMYFSQAIFLAIGQTEEVARQAGLYLAIAGLGLLPANIVMVFKSFLSALERTRIILWVTLAAVVANAGMNYLLIFGHLGLPEMGIRGAAVASVGTQIVSALLMIAYIQRRLPEHTMFQRFWRPDWEAFGRVFALGVPIGLTTLAEVGLFSGSSVMMGWLGEIPLAAHGIALQITSLTFMVHIGLSNAATVRAGRAMGARDWDSLRDGGLAAFALSLVAVVVTIVVLLTLPGPLIGLFLDPADPERGAVIALGIGMLAAAALFQLVDAAQVMAVGILRGVQETRVPMVIATISYWAIGMPVAYLLGFPLGLNGVGVWLGLATGLACAALALNWLFWRRTYPRLRASGC</sequence>
<keyword evidence="5 10" id="KW-0812">Transmembrane</keyword>
<feature type="transmembrane region" description="Helical" evidence="10">
    <location>
        <begin position="234"/>
        <end position="256"/>
    </location>
</feature>
<dbReference type="Pfam" id="PF01554">
    <property type="entry name" value="MatE"/>
    <property type="match status" value="2"/>
</dbReference>
<keyword evidence="3" id="KW-0050">Antiport</keyword>
<name>A0A1I1NEB4_9RHOB</name>
<feature type="transmembrane region" description="Helical" evidence="10">
    <location>
        <begin position="421"/>
        <end position="442"/>
    </location>
</feature>
<feature type="transmembrane region" description="Helical" evidence="10">
    <location>
        <begin position="161"/>
        <end position="182"/>
    </location>
</feature>
<dbReference type="PANTHER" id="PTHR43298">
    <property type="entry name" value="MULTIDRUG RESISTANCE PROTEIN NORM-RELATED"/>
    <property type="match status" value="1"/>
</dbReference>
<dbReference type="GO" id="GO:0015297">
    <property type="term" value="F:antiporter activity"/>
    <property type="evidence" value="ECO:0007669"/>
    <property type="project" value="UniProtKB-KW"/>
</dbReference>
<dbReference type="STRING" id="517719.SAMN05421762_2927"/>
<evidence type="ECO:0000313" key="11">
    <source>
        <dbReference type="EMBL" id="SFC95887.1"/>
    </source>
</evidence>
<proteinExistence type="predicted"/>
<dbReference type="PANTHER" id="PTHR43298:SF2">
    <property type="entry name" value="FMN_FAD EXPORTER YEEO-RELATED"/>
    <property type="match status" value="1"/>
</dbReference>
<gene>
    <name evidence="11" type="ORF">SAMN05421762_2927</name>
</gene>
<dbReference type="GO" id="GO:0006811">
    <property type="term" value="P:monoatomic ion transport"/>
    <property type="evidence" value="ECO:0007669"/>
    <property type="project" value="UniProtKB-KW"/>
</dbReference>